<feature type="compositionally biased region" description="Low complexity" evidence="1">
    <location>
        <begin position="284"/>
        <end position="298"/>
    </location>
</feature>
<evidence type="ECO:0000313" key="2">
    <source>
        <dbReference type="EMBL" id="ERM98742.1"/>
    </source>
</evidence>
<sequence length="413" mass="45168">MCRHMLKIAGMRAVVKEPDVACELLTNASFFTRGGPFPIGRPLDGIFIDTFSLALDKAIIEIGEAMYLWWYSTNANYWDAPHPWKVADGSRSDRRVGRCFVPPPFTVIFILDHHPDDWRKLAMPRLLSGDEDRMKLLSLRKKAQSFFDKLEMIFGLGARGMGPPQEGELASVPRAWTEGETRSGSSRQVSRAPRPSASAKSKRACRAPDSPPPALSSAPLAISRPVDSWPGWPSAGPLDSGCGLRSLTSKVEVDTILAASSPVAYPTRLAMSTPPASKATQKEVVSSRVRSSGSSTVRSLDSHASRGFVENSPLRLHSTVRVMMPPGSGPSAVNVPPLNMVDFLAALWSSPSFKVSMVRGMLRLRLQGLRGCPLLELGEWMEVFRVCVASRRSAFPDGEIFNHLDGLLQNLSD</sequence>
<keyword evidence="3" id="KW-1185">Reference proteome</keyword>
<dbReference type="Gramene" id="ERM98742">
    <property type="protein sequence ID" value="ERM98742"/>
    <property type="gene ID" value="AMTR_s00082p00091930"/>
</dbReference>
<organism evidence="2 3">
    <name type="scientific">Amborella trichopoda</name>
    <dbReference type="NCBI Taxonomy" id="13333"/>
    <lineage>
        <taxon>Eukaryota</taxon>
        <taxon>Viridiplantae</taxon>
        <taxon>Streptophyta</taxon>
        <taxon>Embryophyta</taxon>
        <taxon>Tracheophyta</taxon>
        <taxon>Spermatophyta</taxon>
        <taxon>Magnoliopsida</taxon>
        <taxon>Amborellales</taxon>
        <taxon>Amborellaceae</taxon>
        <taxon>Amborella</taxon>
    </lineage>
</organism>
<proteinExistence type="predicted"/>
<dbReference type="AlphaFoldDB" id="W1NSJ3"/>
<evidence type="ECO:0000313" key="3">
    <source>
        <dbReference type="Proteomes" id="UP000017836"/>
    </source>
</evidence>
<feature type="region of interest" description="Disordered" evidence="1">
    <location>
        <begin position="164"/>
        <end position="221"/>
    </location>
</feature>
<dbReference type="Proteomes" id="UP000017836">
    <property type="component" value="Unassembled WGS sequence"/>
</dbReference>
<protein>
    <submittedName>
        <fullName evidence="2">Uncharacterized protein</fullName>
    </submittedName>
</protein>
<accession>W1NSJ3</accession>
<evidence type="ECO:0000256" key="1">
    <source>
        <dbReference type="SAM" id="MobiDB-lite"/>
    </source>
</evidence>
<feature type="compositionally biased region" description="Low complexity" evidence="1">
    <location>
        <begin position="185"/>
        <end position="199"/>
    </location>
</feature>
<reference evidence="3" key="1">
    <citation type="journal article" date="2013" name="Science">
        <title>The Amborella genome and the evolution of flowering plants.</title>
        <authorList>
            <consortium name="Amborella Genome Project"/>
        </authorList>
    </citation>
    <scope>NUCLEOTIDE SEQUENCE [LARGE SCALE GENOMIC DNA]</scope>
</reference>
<dbReference type="HOGENOM" id="CLU_761519_0_0_1"/>
<gene>
    <name evidence="2" type="ORF">AMTR_s00082p00091930</name>
</gene>
<feature type="region of interest" description="Disordered" evidence="1">
    <location>
        <begin position="268"/>
        <end position="298"/>
    </location>
</feature>
<dbReference type="EMBL" id="KI395277">
    <property type="protein sequence ID" value="ERM98742.1"/>
    <property type="molecule type" value="Genomic_DNA"/>
</dbReference>
<name>W1NSJ3_AMBTC</name>